<dbReference type="RefSeq" id="WP_168917838.1">
    <property type="nucleotide sequence ID" value="NZ_CP050804.1"/>
</dbReference>
<evidence type="ECO:0000313" key="3">
    <source>
        <dbReference type="EMBL" id="QJC21899.1"/>
    </source>
</evidence>
<dbReference type="EMBL" id="CP050804">
    <property type="protein sequence ID" value="QJC21899.1"/>
    <property type="molecule type" value="Genomic_DNA"/>
</dbReference>
<accession>A0A6H2ELB7</accession>
<dbReference type="SUPFAM" id="SSF52540">
    <property type="entry name" value="P-loop containing nucleoside triphosphate hydrolases"/>
    <property type="match status" value="1"/>
</dbReference>
<name>A0A6H2ELB7_9ACTO</name>
<organism evidence="3 4">
    <name type="scientific">Arcanobacterium buesumense</name>
    <dbReference type="NCBI Taxonomy" id="2722751"/>
    <lineage>
        <taxon>Bacteria</taxon>
        <taxon>Bacillati</taxon>
        <taxon>Actinomycetota</taxon>
        <taxon>Actinomycetes</taxon>
        <taxon>Actinomycetales</taxon>
        <taxon>Actinomycetaceae</taxon>
        <taxon>Arcanobacterium</taxon>
    </lineage>
</organism>
<dbReference type="Proteomes" id="UP000502298">
    <property type="component" value="Chromosome"/>
</dbReference>
<reference evidence="3 4" key="1">
    <citation type="submission" date="2020-03" db="EMBL/GenBank/DDBJ databases">
        <title>Complete genome of Arcanobacterium buesumensis sp. nov. strain 2701.</title>
        <authorList>
            <person name="Borowiak M."/>
            <person name="Alssahen M."/>
            <person name="Laemmler C."/>
            <person name="Malorny B."/>
            <person name="Hassan A."/>
            <person name="Prenger-Berninghoff E."/>
            <person name="Ploetz M."/>
            <person name="Abdulmawjood A."/>
        </authorList>
    </citation>
    <scope>NUCLEOTIDE SEQUENCE [LARGE SCALE GENOMIC DNA]</scope>
    <source>
        <strain evidence="3 4">2701</strain>
    </source>
</reference>
<dbReference type="InterPro" id="IPR033186">
    <property type="entry name" value="HerA_C"/>
</dbReference>
<evidence type="ECO:0000256" key="1">
    <source>
        <dbReference type="SAM" id="Coils"/>
    </source>
</evidence>
<dbReference type="KEGG" id="arca:HC352_04865"/>
<sequence>MTTEAEIARLKAQALAAQAEAAAARAAAAQAQLEAAQAELEATQTPLADEQTPSNNATFSEYANHVAREYTFSGTSFTLGTYLEDGHPLSDIRISLPIGMLNRHGLVAGATGTGKTRTLQYLAEGLSTAGVPVFVTDIKGDLTGLLEPGTPSEKLRQRVQSQGQEWTPNSFPTELYTLGGVGEGIPIRTTISDFGPLLLAKILGLNDTQESALSLIFHWADTERLALIDLSDLRAVVTYLTSPEGKDELTAIGGIASATAGVILRKVSELQAQGAEDFFGEPAFDVTDFIRHAHDGRGIISALELPDVQSRPALFSTFIMWLLAELFQTLPEQGDSDTPKLVFFFDEAHLLFDGASTEFVNQVIRTVRLIRSKGVGIFFVTQTPKDLPADVLGQLGAKIQHALRAHTPKDIKALRDTVKTFPISPLELEDILPNLGTGEALVTILDDKGRPSPVVPTRIWAPAAVMGVASSQSISAAIAESTVREKYAHRVDPESAYELLQGRINAQQEAKLLAQAQEEARKENDRLARELEKQIAAEERAAQREYARRLKQAEKEAERQAKRRESIVDSMVKSAGRTLAREITRGLFGTRRR</sequence>
<proteinExistence type="predicted"/>
<evidence type="ECO:0000313" key="4">
    <source>
        <dbReference type="Proteomes" id="UP000502298"/>
    </source>
</evidence>
<dbReference type="PANTHER" id="PTHR30121">
    <property type="entry name" value="UNCHARACTERIZED PROTEIN YJGR-RELATED"/>
    <property type="match status" value="1"/>
</dbReference>
<dbReference type="InterPro" id="IPR051162">
    <property type="entry name" value="T4SS_component"/>
</dbReference>
<dbReference type="PANTHER" id="PTHR30121:SF6">
    <property type="entry name" value="SLR6007 PROTEIN"/>
    <property type="match status" value="1"/>
</dbReference>
<feature type="coiled-coil region" evidence="1">
    <location>
        <begin position="7"/>
        <end position="41"/>
    </location>
</feature>
<feature type="domain" description="Helicase HerA-like C-terminal" evidence="2">
    <location>
        <begin position="91"/>
        <end position="590"/>
    </location>
</feature>
<keyword evidence="4" id="KW-1185">Reference proteome</keyword>
<gene>
    <name evidence="3" type="ORF">HC352_04865</name>
</gene>
<feature type="coiled-coil region" evidence="1">
    <location>
        <begin position="503"/>
        <end position="570"/>
    </location>
</feature>
<dbReference type="Pfam" id="PF05872">
    <property type="entry name" value="HerA_C"/>
    <property type="match status" value="1"/>
</dbReference>
<keyword evidence="1" id="KW-0175">Coiled coil</keyword>
<dbReference type="Gene3D" id="3.40.50.300">
    <property type="entry name" value="P-loop containing nucleotide triphosphate hydrolases"/>
    <property type="match status" value="2"/>
</dbReference>
<dbReference type="InterPro" id="IPR027417">
    <property type="entry name" value="P-loop_NTPase"/>
</dbReference>
<evidence type="ECO:0000259" key="2">
    <source>
        <dbReference type="Pfam" id="PF05872"/>
    </source>
</evidence>
<protein>
    <submittedName>
        <fullName evidence="3">DUF853 family protein</fullName>
    </submittedName>
</protein>
<dbReference type="AlphaFoldDB" id="A0A6H2ELB7"/>